<dbReference type="EMBL" id="JAUSVF010000001">
    <property type="protein sequence ID" value="MDQ0317865.1"/>
    <property type="molecule type" value="Genomic_DNA"/>
</dbReference>
<dbReference type="PANTHER" id="PTHR13355">
    <property type="entry name" value="GLUCOSAMINE 6-PHOSPHATE N-ACETYLTRANSFERASE"/>
    <property type="match status" value="1"/>
</dbReference>
<proteinExistence type="predicted"/>
<reference evidence="2 3" key="1">
    <citation type="submission" date="2023-07" db="EMBL/GenBank/DDBJ databases">
        <title>Genomic Encyclopedia of Type Strains, Phase IV (KMG-IV): sequencing the most valuable type-strain genomes for metagenomic binning, comparative biology and taxonomic classification.</title>
        <authorList>
            <person name="Goeker M."/>
        </authorList>
    </citation>
    <scope>NUCLEOTIDE SEQUENCE [LARGE SCALE GENOMIC DNA]</scope>
    <source>
        <strain evidence="2 3">DSM 1112</strain>
    </source>
</reference>
<name>A0ABU0BHX5_9HYPH</name>
<dbReference type="Proteomes" id="UP001230207">
    <property type="component" value="Unassembled WGS sequence"/>
</dbReference>
<keyword evidence="3" id="KW-1185">Reference proteome</keyword>
<evidence type="ECO:0000313" key="3">
    <source>
        <dbReference type="Proteomes" id="UP001230207"/>
    </source>
</evidence>
<dbReference type="PANTHER" id="PTHR13355:SF11">
    <property type="entry name" value="GLUCOSAMINE 6-PHOSPHATE N-ACETYLTRANSFERASE"/>
    <property type="match status" value="1"/>
</dbReference>
<comment type="caution">
    <text evidence="2">The sequence shown here is derived from an EMBL/GenBank/DDBJ whole genome shotgun (WGS) entry which is preliminary data.</text>
</comment>
<evidence type="ECO:0000259" key="1">
    <source>
        <dbReference type="PROSITE" id="PS51186"/>
    </source>
</evidence>
<dbReference type="Gene3D" id="3.40.630.30">
    <property type="match status" value="1"/>
</dbReference>
<sequence>MSDVVILTVPVFSMLGNAGLNLRREVFVREQHVPADEEFDADDLTAIHFIAIKDGEVCGVLRFITKPEHVKIGRVVVRQDYRGEGIAKVMMKAAMETVIAQNDRRFHLDAQVDKVGFYEKFGFAAYGPEFMDGGMPHRAMKTY</sequence>
<feature type="domain" description="N-acetyltransferase" evidence="1">
    <location>
        <begin position="6"/>
        <end position="143"/>
    </location>
</feature>
<dbReference type="RefSeq" id="WP_307225430.1">
    <property type="nucleotide sequence ID" value="NZ_JAUSVF010000001.1"/>
</dbReference>
<dbReference type="PROSITE" id="PS51186">
    <property type="entry name" value="GNAT"/>
    <property type="match status" value="1"/>
</dbReference>
<dbReference type="SUPFAM" id="SSF55729">
    <property type="entry name" value="Acyl-CoA N-acyltransferases (Nat)"/>
    <property type="match status" value="1"/>
</dbReference>
<evidence type="ECO:0000313" key="2">
    <source>
        <dbReference type="EMBL" id="MDQ0317865.1"/>
    </source>
</evidence>
<dbReference type="InterPro" id="IPR016181">
    <property type="entry name" value="Acyl_CoA_acyltransferase"/>
</dbReference>
<dbReference type="CDD" id="cd04301">
    <property type="entry name" value="NAT_SF"/>
    <property type="match status" value="1"/>
</dbReference>
<dbReference type="Pfam" id="PF13673">
    <property type="entry name" value="Acetyltransf_10"/>
    <property type="match status" value="1"/>
</dbReference>
<dbReference type="InterPro" id="IPR039143">
    <property type="entry name" value="GNPNAT1-like"/>
</dbReference>
<accession>A0ABU0BHX5</accession>
<dbReference type="InterPro" id="IPR000182">
    <property type="entry name" value="GNAT_dom"/>
</dbReference>
<gene>
    <name evidence="2" type="ORF">QO002_000003</name>
</gene>
<protein>
    <submittedName>
        <fullName evidence="2">GNAT family N-acyltransferase</fullName>
    </submittedName>
</protein>
<organism evidence="2 3">
    <name type="scientific">Pararhizobium capsulatum DSM 1112</name>
    <dbReference type="NCBI Taxonomy" id="1121113"/>
    <lineage>
        <taxon>Bacteria</taxon>
        <taxon>Pseudomonadati</taxon>
        <taxon>Pseudomonadota</taxon>
        <taxon>Alphaproteobacteria</taxon>
        <taxon>Hyphomicrobiales</taxon>
        <taxon>Rhizobiaceae</taxon>
        <taxon>Rhizobium/Agrobacterium group</taxon>
        <taxon>Pararhizobium</taxon>
    </lineage>
</organism>